<dbReference type="InterPro" id="IPR006016">
    <property type="entry name" value="UspA"/>
</dbReference>
<keyword evidence="4" id="KW-1185">Reference proteome</keyword>
<evidence type="ECO:0000313" key="4">
    <source>
        <dbReference type="Proteomes" id="UP000199073"/>
    </source>
</evidence>
<reference evidence="3 4" key="1">
    <citation type="submission" date="2016-10" db="EMBL/GenBank/DDBJ databases">
        <authorList>
            <person name="de Groot N.N."/>
        </authorList>
    </citation>
    <scope>NUCLEOTIDE SEQUENCE [LARGE SCALE GENOMIC DNA]</scope>
    <source>
        <strain evidence="3 4">DSM 12130</strain>
    </source>
</reference>
<dbReference type="SUPFAM" id="SSF52402">
    <property type="entry name" value="Adenine nucleotide alpha hydrolases-like"/>
    <property type="match status" value="1"/>
</dbReference>
<dbReference type="Proteomes" id="UP000199073">
    <property type="component" value="Unassembled WGS sequence"/>
</dbReference>
<dbReference type="RefSeq" id="WP_092224326.1">
    <property type="nucleotide sequence ID" value="NZ_FNJI01000023.1"/>
</dbReference>
<gene>
    <name evidence="3" type="ORF">SAMN05660330_03038</name>
</gene>
<proteinExistence type="inferred from homology"/>
<comment type="similarity">
    <text evidence="1">Belongs to the universal stress protein A family.</text>
</comment>
<dbReference type="OrthoDB" id="3217301at2"/>
<dbReference type="PANTHER" id="PTHR46268">
    <property type="entry name" value="STRESS RESPONSE PROTEIN NHAX"/>
    <property type="match status" value="1"/>
</dbReference>
<accession>A0A1H0TCY5</accession>
<dbReference type="Pfam" id="PF00582">
    <property type="entry name" value="Usp"/>
    <property type="match status" value="1"/>
</dbReference>
<evidence type="ECO:0000256" key="1">
    <source>
        <dbReference type="ARBA" id="ARBA00008791"/>
    </source>
</evidence>
<protein>
    <submittedName>
        <fullName evidence="3">Nucleotide-binding universal stress protein, UspA family</fullName>
    </submittedName>
</protein>
<dbReference type="InterPro" id="IPR006015">
    <property type="entry name" value="Universal_stress_UspA"/>
</dbReference>
<sequence length="172" mass="18984">MLKPIKTILFATDLSANCQPALDFTISVATRFNAKICMLYVIEKLSEHVDERLREMVGVHQWEELVNVQMKQAHKSLLGKTPENVQVRQAIHNFCLQEGIAEEGCDVKDREIIITHGDIVEDIVATAVEKQCDLIVLGGHDSLIGRSSVGSKIKGVIKRTNLPVTVVPADAS</sequence>
<dbReference type="Gene3D" id="3.40.50.620">
    <property type="entry name" value="HUPs"/>
    <property type="match status" value="1"/>
</dbReference>
<dbReference type="AlphaFoldDB" id="A0A1H0TCY5"/>
<dbReference type="PANTHER" id="PTHR46268:SF22">
    <property type="entry name" value="SENSOR PROTEIN KDPD-RELATED"/>
    <property type="match status" value="1"/>
</dbReference>
<dbReference type="STRING" id="91360.SAMN05660330_03038"/>
<evidence type="ECO:0000259" key="2">
    <source>
        <dbReference type="Pfam" id="PF00582"/>
    </source>
</evidence>
<dbReference type="PRINTS" id="PR01438">
    <property type="entry name" value="UNVRSLSTRESS"/>
</dbReference>
<feature type="domain" description="UspA" evidence="2">
    <location>
        <begin position="5"/>
        <end position="168"/>
    </location>
</feature>
<organism evidence="3 4">
    <name type="scientific">Desulforhopalus singaporensis</name>
    <dbReference type="NCBI Taxonomy" id="91360"/>
    <lineage>
        <taxon>Bacteria</taxon>
        <taxon>Pseudomonadati</taxon>
        <taxon>Thermodesulfobacteriota</taxon>
        <taxon>Desulfobulbia</taxon>
        <taxon>Desulfobulbales</taxon>
        <taxon>Desulfocapsaceae</taxon>
        <taxon>Desulforhopalus</taxon>
    </lineage>
</organism>
<dbReference type="EMBL" id="FNJI01000023">
    <property type="protein sequence ID" value="SDP51913.1"/>
    <property type="molecule type" value="Genomic_DNA"/>
</dbReference>
<dbReference type="CDD" id="cd00293">
    <property type="entry name" value="USP-like"/>
    <property type="match status" value="1"/>
</dbReference>
<name>A0A1H0TCY5_9BACT</name>
<evidence type="ECO:0000313" key="3">
    <source>
        <dbReference type="EMBL" id="SDP51913.1"/>
    </source>
</evidence>
<dbReference type="InterPro" id="IPR014729">
    <property type="entry name" value="Rossmann-like_a/b/a_fold"/>
</dbReference>